<organism evidence="4 5">
    <name type="scientific">Secundilactobacillus oryzae JCM 18671</name>
    <dbReference type="NCBI Taxonomy" id="1291743"/>
    <lineage>
        <taxon>Bacteria</taxon>
        <taxon>Bacillati</taxon>
        <taxon>Bacillota</taxon>
        <taxon>Bacilli</taxon>
        <taxon>Lactobacillales</taxon>
        <taxon>Lactobacillaceae</taxon>
        <taxon>Secundilactobacillus</taxon>
    </lineage>
</organism>
<dbReference type="Gene3D" id="3.90.70.10">
    <property type="entry name" value="Cysteine proteinases"/>
    <property type="match status" value="1"/>
</dbReference>
<evidence type="ECO:0000313" key="5">
    <source>
        <dbReference type="Proteomes" id="UP000028700"/>
    </source>
</evidence>
<dbReference type="Pfam" id="PF13457">
    <property type="entry name" value="GW"/>
    <property type="match status" value="1"/>
</dbReference>
<dbReference type="AlphaFoldDB" id="A0A081BIV6"/>
<dbReference type="InterPro" id="IPR025987">
    <property type="entry name" value="GW_dom"/>
</dbReference>
<dbReference type="PANTHER" id="PTHR37806:SF1">
    <property type="entry name" value="PEPTIDASE C39-LIKE DOMAIN-CONTAINING PROTEIN"/>
    <property type="match status" value="1"/>
</dbReference>
<dbReference type="eggNOG" id="COG4990">
    <property type="taxonomic scope" value="Bacteria"/>
</dbReference>
<proteinExistence type="predicted"/>
<gene>
    <name evidence="4" type="ORF">LOSG293_160170</name>
</gene>
<dbReference type="PROSITE" id="PS51780">
    <property type="entry name" value="GW"/>
    <property type="match status" value="1"/>
</dbReference>
<dbReference type="InterPro" id="IPR038765">
    <property type="entry name" value="Papain-like_cys_pep_sf"/>
</dbReference>
<dbReference type="SUPFAM" id="SSF82057">
    <property type="entry name" value="Prokaryotic SH3-related domain"/>
    <property type="match status" value="1"/>
</dbReference>
<keyword evidence="5" id="KW-1185">Reference proteome</keyword>
<dbReference type="InterPro" id="IPR038200">
    <property type="entry name" value="GW_dom_sf"/>
</dbReference>
<dbReference type="Gene3D" id="2.30.30.170">
    <property type="match status" value="1"/>
</dbReference>
<dbReference type="InterPro" id="IPR039564">
    <property type="entry name" value="Peptidase_C39-like"/>
</dbReference>
<reference evidence="4" key="1">
    <citation type="journal article" date="2014" name="Genome Announc.">
        <title>Draft Genome Sequence of Lactobacillus oryzae Strain SG293T.</title>
        <authorList>
            <person name="Tanizawa Y."/>
            <person name="Fujisawa T."/>
            <person name="Mochizuki T."/>
            <person name="Kaminuma E."/>
            <person name="Nakamura Y."/>
            <person name="Tohno M."/>
        </authorList>
    </citation>
    <scope>NUCLEOTIDE SEQUENCE [LARGE SCALE GENOMIC DNA]</scope>
    <source>
        <strain evidence="4">SG293</strain>
    </source>
</reference>
<evidence type="ECO:0000256" key="1">
    <source>
        <dbReference type="ARBA" id="ARBA00022729"/>
    </source>
</evidence>
<comment type="caution">
    <text evidence="4">The sequence shown here is derived from an EMBL/GenBank/DDBJ whole genome shotgun (WGS) entry which is preliminary data.</text>
</comment>
<name>A0A081BIV6_9LACO</name>
<dbReference type="Proteomes" id="UP000028700">
    <property type="component" value="Unassembled WGS sequence"/>
</dbReference>
<dbReference type="PANTHER" id="PTHR37806">
    <property type="entry name" value="LMO0724 PROTEIN"/>
    <property type="match status" value="1"/>
</dbReference>
<dbReference type="STRING" id="1291743.LOSG293_160170"/>
<feature type="chain" id="PRO_5001755200" description="GW domain-containing protein" evidence="2">
    <location>
        <begin position="27"/>
        <end position="278"/>
    </location>
</feature>
<accession>A0A081BIV6</accession>
<dbReference type="EMBL" id="BBJM01000016">
    <property type="protein sequence ID" value="GAK47974.1"/>
    <property type="molecule type" value="Genomic_DNA"/>
</dbReference>
<dbReference type="RefSeq" id="WP_034527914.1">
    <property type="nucleotide sequence ID" value="NZ_BBJM01000016.1"/>
</dbReference>
<evidence type="ECO:0000256" key="2">
    <source>
        <dbReference type="SAM" id="SignalP"/>
    </source>
</evidence>
<dbReference type="OrthoDB" id="1164310at2"/>
<feature type="signal peptide" evidence="2">
    <location>
        <begin position="1"/>
        <end position="26"/>
    </location>
</feature>
<evidence type="ECO:0000313" key="4">
    <source>
        <dbReference type="EMBL" id="GAK47974.1"/>
    </source>
</evidence>
<evidence type="ECO:0000259" key="3">
    <source>
        <dbReference type="PROSITE" id="PS51780"/>
    </source>
</evidence>
<dbReference type="Pfam" id="PF13529">
    <property type="entry name" value="Peptidase_C39_2"/>
    <property type="match status" value="1"/>
</dbReference>
<feature type="domain" description="GW" evidence="3">
    <location>
        <begin position="38"/>
        <end position="120"/>
    </location>
</feature>
<protein>
    <recommendedName>
        <fullName evidence="3">GW domain-containing protein</fullName>
    </recommendedName>
</protein>
<dbReference type="SUPFAM" id="SSF54001">
    <property type="entry name" value="Cysteine proteinases"/>
    <property type="match status" value="1"/>
</dbReference>
<keyword evidence="1 2" id="KW-0732">Signal</keyword>
<sequence>MKIKSVIVAVALVVFALVLKTDSVYASTTSPIYKPVVSLKKVSYYTKMRSSGHNYGLYHSGAYQTSEDNMHKIGSRLTYKGKTIHVTREQKTADGTWLKFTYNHTYTAWMHQNGIVKSFRYLSVPLIAQRPELPTGCEITATAMMLNYAGAKVSKMTLAKEMPRSSNPNKGFVGSPYSTSGWYVYPGGLKGIVKKYTGSAVNMTGQSFAKIKAKINAGRPVVVWLANMHGFPNHAVTVRGYSSSRVYYNDPWTYKKTSMSITSFQKHRKLDAYRALSY</sequence>